<evidence type="ECO:0000313" key="5">
    <source>
        <dbReference type="EMBL" id="TFK34517.1"/>
    </source>
</evidence>
<dbReference type="InterPro" id="IPR023352">
    <property type="entry name" value="MAPEG-like_dom_sf"/>
</dbReference>
<evidence type="ECO:0000256" key="4">
    <source>
        <dbReference type="ARBA" id="ARBA00023136"/>
    </source>
</evidence>
<organism evidence="5 6">
    <name type="scientific">Crucibulum laeve</name>
    <dbReference type="NCBI Taxonomy" id="68775"/>
    <lineage>
        <taxon>Eukaryota</taxon>
        <taxon>Fungi</taxon>
        <taxon>Dikarya</taxon>
        <taxon>Basidiomycota</taxon>
        <taxon>Agaricomycotina</taxon>
        <taxon>Agaricomycetes</taxon>
        <taxon>Agaricomycetidae</taxon>
        <taxon>Agaricales</taxon>
        <taxon>Agaricineae</taxon>
        <taxon>Nidulariaceae</taxon>
        <taxon>Crucibulum</taxon>
    </lineage>
</organism>
<evidence type="ECO:0000256" key="1">
    <source>
        <dbReference type="ARBA" id="ARBA00004370"/>
    </source>
</evidence>
<accession>A0A5C3LPJ5</accession>
<evidence type="ECO:0000256" key="3">
    <source>
        <dbReference type="ARBA" id="ARBA00022989"/>
    </source>
</evidence>
<keyword evidence="6" id="KW-1185">Reference proteome</keyword>
<sequence>MTLTLSTPLSLYSIPVMWFLAYYPSFLKGATIQGIAGLNKLFHSVDPRGNVARLSEKKINPDVVARIKRMEGAHFNGVESFPLWSLAVLVGNYAGLDNQTLNIVSSLYLFSRVVYNQIYINQTTEKQGSFRSIVWATGLTLPFYLLIKAANIVRHAAV</sequence>
<dbReference type="OrthoDB" id="2122304at2759"/>
<reference evidence="5 6" key="1">
    <citation type="journal article" date="2019" name="Nat. Ecol. Evol.">
        <title>Megaphylogeny resolves global patterns of mushroom evolution.</title>
        <authorList>
            <person name="Varga T."/>
            <person name="Krizsan K."/>
            <person name="Foldi C."/>
            <person name="Dima B."/>
            <person name="Sanchez-Garcia M."/>
            <person name="Sanchez-Ramirez S."/>
            <person name="Szollosi G.J."/>
            <person name="Szarkandi J.G."/>
            <person name="Papp V."/>
            <person name="Albert L."/>
            <person name="Andreopoulos W."/>
            <person name="Angelini C."/>
            <person name="Antonin V."/>
            <person name="Barry K.W."/>
            <person name="Bougher N.L."/>
            <person name="Buchanan P."/>
            <person name="Buyck B."/>
            <person name="Bense V."/>
            <person name="Catcheside P."/>
            <person name="Chovatia M."/>
            <person name="Cooper J."/>
            <person name="Damon W."/>
            <person name="Desjardin D."/>
            <person name="Finy P."/>
            <person name="Geml J."/>
            <person name="Haridas S."/>
            <person name="Hughes K."/>
            <person name="Justo A."/>
            <person name="Karasinski D."/>
            <person name="Kautmanova I."/>
            <person name="Kiss B."/>
            <person name="Kocsube S."/>
            <person name="Kotiranta H."/>
            <person name="LaButti K.M."/>
            <person name="Lechner B.E."/>
            <person name="Liimatainen K."/>
            <person name="Lipzen A."/>
            <person name="Lukacs Z."/>
            <person name="Mihaltcheva S."/>
            <person name="Morgado L.N."/>
            <person name="Niskanen T."/>
            <person name="Noordeloos M.E."/>
            <person name="Ohm R.A."/>
            <person name="Ortiz-Santana B."/>
            <person name="Ovrebo C."/>
            <person name="Racz N."/>
            <person name="Riley R."/>
            <person name="Savchenko A."/>
            <person name="Shiryaev A."/>
            <person name="Soop K."/>
            <person name="Spirin V."/>
            <person name="Szebenyi C."/>
            <person name="Tomsovsky M."/>
            <person name="Tulloss R.E."/>
            <person name="Uehling J."/>
            <person name="Grigoriev I.V."/>
            <person name="Vagvolgyi C."/>
            <person name="Papp T."/>
            <person name="Martin F.M."/>
            <person name="Miettinen O."/>
            <person name="Hibbett D.S."/>
            <person name="Nagy L.G."/>
        </authorList>
    </citation>
    <scope>NUCLEOTIDE SEQUENCE [LARGE SCALE GENOMIC DNA]</scope>
    <source>
        <strain evidence="5 6">CBS 166.37</strain>
    </source>
</reference>
<dbReference type="SUPFAM" id="SSF161084">
    <property type="entry name" value="MAPEG domain-like"/>
    <property type="match status" value="1"/>
</dbReference>
<evidence type="ECO:0000256" key="2">
    <source>
        <dbReference type="ARBA" id="ARBA00022692"/>
    </source>
</evidence>
<keyword evidence="3" id="KW-1133">Transmembrane helix</keyword>
<dbReference type="InterPro" id="IPR001129">
    <property type="entry name" value="Membr-assoc_MAPEG"/>
</dbReference>
<dbReference type="EMBL" id="ML213631">
    <property type="protein sequence ID" value="TFK34517.1"/>
    <property type="molecule type" value="Genomic_DNA"/>
</dbReference>
<keyword evidence="4" id="KW-0472">Membrane</keyword>
<dbReference type="PANTHER" id="PTHR35371">
    <property type="entry name" value="INNER MEMBRANE PROTEIN"/>
    <property type="match status" value="1"/>
</dbReference>
<protein>
    <recommendedName>
        <fullName evidence="7">Membrane-associated, eicosanoid/glutathione metabolism protein</fullName>
    </recommendedName>
</protein>
<dbReference type="GO" id="GO:0016020">
    <property type="term" value="C:membrane"/>
    <property type="evidence" value="ECO:0007669"/>
    <property type="project" value="UniProtKB-SubCell"/>
</dbReference>
<evidence type="ECO:0000313" key="6">
    <source>
        <dbReference type="Proteomes" id="UP000308652"/>
    </source>
</evidence>
<comment type="subcellular location">
    <subcellularLocation>
        <location evidence="1">Membrane</location>
    </subcellularLocation>
</comment>
<keyword evidence="2" id="KW-0812">Transmembrane</keyword>
<dbReference type="Gene3D" id="1.20.120.550">
    <property type="entry name" value="Membrane associated eicosanoid/glutathione metabolism-like domain"/>
    <property type="match status" value="1"/>
</dbReference>
<gene>
    <name evidence="5" type="ORF">BDQ12DRAFT_726909</name>
</gene>
<dbReference type="AlphaFoldDB" id="A0A5C3LPJ5"/>
<dbReference type="Pfam" id="PF01124">
    <property type="entry name" value="MAPEG"/>
    <property type="match status" value="1"/>
</dbReference>
<proteinExistence type="predicted"/>
<evidence type="ECO:0008006" key="7">
    <source>
        <dbReference type="Google" id="ProtNLM"/>
    </source>
</evidence>
<dbReference type="PANTHER" id="PTHR35371:SF1">
    <property type="entry name" value="BLR7753 PROTEIN"/>
    <property type="match status" value="1"/>
</dbReference>
<name>A0A5C3LPJ5_9AGAR</name>
<dbReference type="Proteomes" id="UP000308652">
    <property type="component" value="Unassembled WGS sequence"/>
</dbReference>